<keyword evidence="3 6" id="KW-0820">tRNA-binding</keyword>
<evidence type="ECO:0000256" key="4">
    <source>
        <dbReference type="ARBA" id="ARBA00022801"/>
    </source>
</evidence>
<reference evidence="7 8" key="1">
    <citation type="submission" date="2017-06" db="EMBL/GenBank/DDBJ databases">
        <title>Streptomyces albireticuli Genome sequencing and assembly.</title>
        <authorList>
            <person name="Wang Y."/>
            <person name="Du B."/>
            <person name="Ding Y."/>
            <person name="Liu H."/>
            <person name="Hou Q."/>
            <person name="Liu K."/>
            <person name="Yao L."/>
            <person name="Wang C."/>
        </authorList>
    </citation>
    <scope>NUCLEOTIDE SEQUENCE [LARGE SCALE GENOMIC DNA]</scope>
    <source>
        <strain evidence="7 8">MDJK11</strain>
    </source>
</reference>
<accession>A0A1Z2L2U3</accession>
<comment type="subcellular location">
    <subcellularLocation>
        <location evidence="6">Cytoplasm</location>
    </subcellularLocation>
</comment>
<gene>
    <name evidence="6 7" type="primary">dtd</name>
    <name evidence="7" type="ORF">SMD11_2947</name>
</gene>
<comment type="domain">
    <text evidence="6">A Gly-cisPro motif from one monomer fits into the active site of the other monomer to allow specific chiral rejection of L-amino acids.</text>
</comment>
<dbReference type="GO" id="GO:0043908">
    <property type="term" value="F:Ser(Gly)-tRNA(Ala) hydrolase activity"/>
    <property type="evidence" value="ECO:0007669"/>
    <property type="project" value="UniProtKB-UniRule"/>
</dbReference>
<dbReference type="Proteomes" id="UP000195755">
    <property type="component" value="Chromosome"/>
</dbReference>
<dbReference type="PANTHER" id="PTHR10472">
    <property type="entry name" value="D-TYROSYL-TRNA TYR DEACYLASE"/>
    <property type="match status" value="1"/>
</dbReference>
<evidence type="ECO:0000313" key="7">
    <source>
        <dbReference type="EMBL" id="ARZ68594.1"/>
    </source>
</evidence>
<proteinExistence type="inferred from homology"/>
<dbReference type="EC" id="3.1.1.96" evidence="6"/>
<dbReference type="InterPro" id="IPR023509">
    <property type="entry name" value="DTD-like_sf"/>
</dbReference>
<dbReference type="GO" id="GO:0051500">
    <property type="term" value="F:D-tyrosyl-tRNA(Tyr) deacylase activity"/>
    <property type="evidence" value="ECO:0007669"/>
    <property type="project" value="TreeGrafter"/>
</dbReference>
<comment type="similarity">
    <text evidence="1 6">Belongs to the DTD family.</text>
</comment>
<sequence length="144" mass="15281">MVRMRAVVQRVDGAAVVVDGETVGEIIGQGLCVLVGVTHEDSPEKAAQLARKLWSVRILEDEKSCSDVGAPLLVISQFTLYGDARKGRRPTWNAAAPGPVAEPLVDAVVSELRALGAQVETGRFGADMKVSLTNNGPFTVLIEV</sequence>
<dbReference type="Gene3D" id="3.50.80.10">
    <property type="entry name" value="D-tyrosyl-tRNA(Tyr) deacylase"/>
    <property type="match status" value="1"/>
</dbReference>
<evidence type="ECO:0000256" key="2">
    <source>
        <dbReference type="ARBA" id="ARBA00022490"/>
    </source>
</evidence>
<keyword evidence="2 6" id="KW-0963">Cytoplasm</keyword>
<evidence type="ECO:0000256" key="6">
    <source>
        <dbReference type="HAMAP-Rule" id="MF_00518"/>
    </source>
</evidence>
<dbReference type="HAMAP" id="MF_00518">
    <property type="entry name" value="Deacylase_Dtd"/>
    <property type="match status" value="1"/>
</dbReference>
<comment type="catalytic activity">
    <reaction evidence="6">
        <text>a D-aminoacyl-tRNA + H2O = a tRNA + a D-alpha-amino acid + H(+)</text>
        <dbReference type="Rhea" id="RHEA:13953"/>
        <dbReference type="Rhea" id="RHEA-COMP:10123"/>
        <dbReference type="Rhea" id="RHEA-COMP:10124"/>
        <dbReference type="ChEBI" id="CHEBI:15377"/>
        <dbReference type="ChEBI" id="CHEBI:15378"/>
        <dbReference type="ChEBI" id="CHEBI:59871"/>
        <dbReference type="ChEBI" id="CHEBI:78442"/>
        <dbReference type="ChEBI" id="CHEBI:79333"/>
        <dbReference type="EC" id="3.1.1.96"/>
    </reaction>
</comment>
<name>A0A1Z2L2U3_9ACTN</name>
<dbReference type="InterPro" id="IPR003732">
    <property type="entry name" value="Daa-tRNA_deacyls_DTD"/>
</dbReference>
<dbReference type="NCBIfam" id="TIGR00256">
    <property type="entry name" value="D-aminoacyl-tRNA deacylase"/>
    <property type="match status" value="1"/>
</dbReference>
<comment type="catalytic activity">
    <reaction evidence="6">
        <text>glycyl-tRNA(Ala) + H2O = tRNA(Ala) + glycine + H(+)</text>
        <dbReference type="Rhea" id="RHEA:53744"/>
        <dbReference type="Rhea" id="RHEA-COMP:9657"/>
        <dbReference type="Rhea" id="RHEA-COMP:13640"/>
        <dbReference type="ChEBI" id="CHEBI:15377"/>
        <dbReference type="ChEBI" id="CHEBI:15378"/>
        <dbReference type="ChEBI" id="CHEBI:57305"/>
        <dbReference type="ChEBI" id="CHEBI:78442"/>
        <dbReference type="ChEBI" id="CHEBI:78522"/>
    </reaction>
</comment>
<dbReference type="KEGG" id="salj:SMD11_2947"/>
<dbReference type="FunFam" id="3.50.80.10:FF:000002">
    <property type="entry name" value="D-aminoacyl-tRNA deacylase"/>
    <property type="match status" value="1"/>
</dbReference>
<evidence type="ECO:0000256" key="3">
    <source>
        <dbReference type="ARBA" id="ARBA00022555"/>
    </source>
</evidence>
<protein>
    <recommendedName>
        <fullName evidence="6">D-aminoacyl-tRNA deacylase</fullName>
        <shortName evidence="6">DTD</shortName>
        <ecNumber evidence="6">3.1.1.96</ecNumber>
    </recommendedName>
    <alternativeName>
        <fullName evidence="6">Gly-tRNA(Ala) deacylase</fullName>
        <ecNumber evidence="6">3.1.1.-</ecNumber>
    </alternativeName>
</protein>
<keyword evidence="5 6" id="KW-0694">RNA-binding</keyword>
<dbReference type="SUPFAM" id="SSF69500">
    <property type="entry name" value="DTD-like"/>
    <property type="match status" value="1"/>
</dbReference>
<dbReference type="EC" id="3.1.1.-" evidence="6"/>
<comment type="function">
    <text evidence="6">An aminoacyl-tRNA editing enzyme that deacylates mischarged D-aminoacyl-tRNAs. Also deacylates mischarged glycyl-tRNA(Ala), protecting cells against glycine mischarging by AlaRS. Acts via tRNA-based rather than protein-based catalysis; rejects L-amino acids rather than detecting D-amino acids in the active site. By recycling D-aminoacyl-tRNA to D-amino acids and free tRNA molecules, this enzyme counteracts the toxicity associated with the formation of D-aminoacyl-tRNA entities in vivo and helps enforce protein L-homochirality.</text>
</comment>
<dbReference type="Pfam" id="PF02580">
    <property type="entry name" value="Tyr_Deacylase"/>
    <property type="match status" value="1"/>
</dbReference>
<evidence type="ECO:0000256" key="5">
    <source>
        <dbReference type="ARBA" id="ARBA00022884"/>
    </source>
</evidence>
<feature type="short sequence motif" description="Gly-cisPro motif, important for rejection of L-amino acids" evidence="6">
    <location>
        <begin position="136"/>
        <end position="137"/>
    </location>
</feature>
<organism evidence="7 8">
    <name type="scientific">Streptomyces albireticuli</name>
    <dbReference type="NCBI Taxonomy" id="1940"/>
    <lineage>
        <taxon>Bacteria</taxon>
        <taxon>Bacillati</taxon>
        <taxon>Actinomycetota</taxon>
        <taxon>Actinomycetes</taxon>
        <taxon>Kitasatosporales</taxon>
        <taxon>Streptomycetaceae</taxon>
        <taxon>Streptomyces</taxon>
    </lineage>
</organism>
<keyword evidence="4 6" id="KW-0378">Hydrolase</keyword>
<evidence type="ECO:0000256" key="1">
    <source>
        <dbReference type="ARBA" id="ARBA00009673"/>
    </source>
</evidence>
<comment type="subunit">
    <text evidence="6">Homodimer.</text>
</comment>
<dbReference type="CDD" id="cd00563">
    <property type="entry name" value="Dtyr_deacylase"/>
    <property type="match status" value="1"/>
</dbReference>
<dbReference type="GO" id="GO:0106026">
    <property type="term" value="F:Gly-tRNA(Ala) deacylase activity"/>
    <property type="evidence" value="ECO:0007669"/>
    <property type="project" value="UniProtKB-UniRule"/>
</dbReference>
<dbReference type="AlphaFoldDB" id="A0A1Z2L2U3"/>
<dbReference type="PANTHER" id="PTHR10472:SF5">
    <property type="entry name" value="D-AMINOACYL-TRNA DEACYLASE 1"/>
    <property type="match status" value="1"/>
</dbReference>
<dbReference type="GO" id="GO:0000049">
    <property type="term" value="F:tRNA binding"/>
    <property type="evidence" value="ECO:0007669"/>
    <property type="project" value="UniProtKB-UniRule"/>
</dbReference>
<dbReference type="GO" id="GO:0019478">
    <property type="term" value="P:D-amino acid catabolic process"/>
    <property type="evidence" value="ECO:0007669"/>
    <property type="project" value="UniProtKB-UniRule"/>
</dbReference>
<dbReference type="EMBL" id="CP021744">
    <property type="protein sequence ID" value="ARZ68594.1"/>
    <property type="molecule type" value="Genomic_DNA"/>
</dbReference>
<dbReference type="GO" id="GO:0005737">
    <property type="term" value="C:cytoplasm"/>
    <property type="evidence" value="ECO:0007669"/>
    <property type="project" value="UniProtKB-SubCell"/>
</dbReference>
<evidence type="ECO:0000313" key="8">
    <source>
        <dbReference type="Proteomes" id="UP000195755"/>
    </source>
</evidence>